<dbReference type="AlphaFoldDB" id="A0A0K2UV13"/>
<reference evidence="2" key="1">
    <citation type="submission" date="2014-05" db="EMBL/GenBank/DDBJ databases">
        <authorList>
            <person name="Chronopoulou M."/>
        </authorList>
    </citation>
    <scope>NUCLEOTIDE SEQUENCE</scope>
    <source>
        <tissue evidence="2">Whole organism</tissue>
    </source>
</reference>
<proteinExistence type="predicted"/>
<keyword evidence="1" id="KW-0812">Transmembrane</keyword>
<organism evidence="2">
    <name type="scientific">Lepeophtheirus salmonis</name>
    <name type="common">Salmon louse</name>
    <name type="synonym">Caligus salmonis</name>
    <dbReference type="NCBI Taxonomy" id="72036"/>
    <lineage>
        <taxon>Eukaryota</taxon>
        <taxon>Metazoa</taxon>
        <taxon>Ecdysozoa</taxon>
        <taxon>Arthropoda</taxon>
        <taxon>Crustacea</taxon>
        <taxon>Multicrustacea</taxon>
        <taxon>Hexanauplia</taxon>
        <taxon>Copepoda</taxon>
        <taxon>Siphonostomatoida</taxon>
        <taxon>Caligidae</taxon>
        <taxon>Lepeophtheirus</taxon>
    </lineage>
</organism>
<name>A0A0K2UV13_LEPSM</name>
<protein>
    <submittedName>
        <fullName evidence="2">Uncharacterized protein</fullName>
    </submittedName>
</protein>
<feature type="transmembrane region" description="Helical" evidence="1">
    <location>
        <begin position="6"/>
        <end position="24"/>
    </location>
</feature>
<dbReference type="EMBL" id="HACA01024762">
    <property type="protein sequence ID" value="CDW42123.1"/>
    <property type="molecule type" value="Transcribed_RNA"/>
</dbReference>
<keyword evidence="1" id="KW-1133">Transmembrane helix</keyword>
<evidence type="ECO:0000256" key="1">
    <source>
        <dbReference type="SAM" id="Phobius"/>
    </source>
</evidence>
<keyword evidence="1" id="KW-0472">Membrane</keyword>
<evidence type="ECO:0000313" key="2">
    <source>
        <dbReference type="EMBL" id="CDW42123.1"/>
    </source>
</evidence>
<accession>A0A0K2UV13</accession>
<sequence>MIPNFYFTIVPFLIFFYISLTFFFEEKYIDGINGPNNTIMVQVPTTPLISFKKKICVHKTYT</sequence>